<dbReference type="InterPro" id="IPR051360">
    <property type="entry name" value="Neuronal_Pentraxin_Related"/>
</dbReference>
<dbReference type="PRINTS" id="PR00895">
    <property type="entry name" value="PENTAXIN"/>
</dbReference>
<evidence type="ECO:0000256" key="7">
    <source>
        <dbReference type="SAM" id="MobiDB-lite"/>
    </source>
</evidence>
<evidence type="ECO:0000256" key="3">
    <source>
        <dbReference type="ARBA" id="ARBA00022837"/>
    </source>
</evidence>
<dbReference type="PROSITE" id="PS51828">
    <property type="entry name" value="PTX_2"/>
    <property type="match status" value="1"/>
</dbReference>
<dbReference type="GO" id="GO:0046872">
    <property type="term" value="F:metal ion binding"/>
    <property type="evidence" value="ECO:0007669"/>
    <property type="project" value="UniProtKB-KW"/>
</dbReference>
<sequence length="325" mass="36750">MFTPIHDSTFQFLRYQVEIPELHDFTFCIWVKSSNFSNPHPLFSYSKDETERLLRLWLEPPLPGRRAHVKFEVLKQDVMSAPIDIALEHWYHFCQSWSNTAGQWALYINGKLAATGEDWQTTGLVIPGGGDVVVGQEYTDFDKGLDDGIEGEVFGFNLLTSEPTSSHGSRGVSSLPAYDNALVLPRNHYVINSAEESSWLSPIPRQQSRVTLRVLSSDKKLIRWPEETKRSEKVLRGDPGTSRVRWPSDHRNSRRAPPVRNRETRDASVVANPGLELVRKSYRQCVEMRGSPVDQSRLLIAWASTPVRVFGGAVIKSAKPVCGDF</sequence>
<dbReference type="InterPro" id="IPR013320">
    <property type="entry name" value="ConA-like_dom_sf"/>
</dbReference>
<dbReference type="InParanoid" id="A0A2J7QG79"/>
<evidence type="ECO:0000256" key="5">
    <source>
        <dbReference type="ARBA" id="ARBA00023180"/>
    </source>
</evidence>
<dbReference type="InterPro" id="IPR001759">
    <property type="entry name" value="PTX_dom"/>
</dbReference>
<feature type="region of interest" description="Disordered" evidence="7">
    <location>
        <begin position="230"/>
        <end position="266"/>
    </location>
</feature>
<organism evidence="9 10">
    <name type="scientific">Cryptotermes secundus</name>
    <dbReference type="NCBI Taxonomy" id="105785"/>
    <lineage>
        <taxon>Eukaryota</taxon>
        <taxon>Metazoa</taxon>
        <taxon>Ecdysozoa</taxon>
        <taxon>Arthropoda</taxon>
        <taxon>Hexapoda</taxon>
        <taxon>Insecta</taxon>
        <taxon>Pterygota</taxon>
        <taxon>Neoptera</taxon>
        <taxon>Polyneoptera</taxon>
        <taxon>Dictyoptera</taxon>
        <taxon>Blattodea</taxon>
        <taxon>Blattoidea</taxon>
        <taxon>Termitoidae</taxon>
        <taxon>Kalotermitidae</taxon>
        <taxon>Cryptotermitinae</taxon>
        <taxon>Cryptotermes</taxon>
    </lineage>
</organism>
<evidence type="ECO:0000256" key="4">
    <source>
        <dbReference type="ARBA" id="ARBA00023157"/>
    </source>
</evidence>
<dbReference type="PANTHER" id="PTHR19277">
    <property type="entry name" value="PENTRAXIN"/>
    <property type="match status" value="1"/>
</dbReference>
<dbReference type="Proteomes" id="UP000235965">
    <property type="component" value="Unassembled WGS sequence"/>
</dbReference>
<reference evidence="9 10" key="1">
    <citation type="submission" date="2017-12" db="EMBL/GenBank/DDBJ databases">
        <title>Hemimetabolous genomes reveal molecular basis of termite eusociality.</title>
        <authorList>
            <person name="Harrison M.C."/>
            <person name="Jongepier E."/>
            <person name="Robertson H.M."/>
            <person name="Arning N."/>
            <person name="Bitard-Feildel T."/>
            <person name="Chao H."/>
            <person name="Childers C.P."/>
            <person name="Dinh H."/>
            <person name="Doddapaneni H."/>
            <person name="Dugan S."/>
            <person name="Gowin J."/>
            <person name="Greiner C."/>
            <person name="Han Y."/>
            <person name="Hu H."/>
            <person name="Hughes D.S.T."/>
            <person name="Huylmans A.-K."/>
            <person name="Kemena C."/>
            <person name="Kremer L.P.M."/>
            <person name="Lee S.L."/>
            <person name="Lopez-Ezquerra A."/>
            <person name="Mallet L."/>
            <person name="Monroy-Kuhn J.M."/>
            <person name="Moser A."/>
            <person name="Murali S.C."/>
            <person name="Muzny D.M."/>
            <person name="Otani S."/>
            <person name="Piulachs M.-D."/>
            <person name="Poelchau M."/>
            <person name="Qu J."/>
            <person name="Schaub F."/>
            <person name="Wada-Katsumata A."/>
            <person name="Worley K.C."/>
            <person name="Xie Q."/>
            <person name="Ylla G."/>
            <person name="Poulsen M."/>
            <person name="Gibbs R.A."/>
            <person name="Schal C."/>
            <person name="Richards S."/>
            <person name="Belles X."/>
            <person name="Korb J."/>
            <person name="Bornberg-Bauer E."/>
        </authorList>
    </citation>
    <scope>NUCLEOTIDE SEQUENCE [LARGE SCALE GENOMIC DNA]</scope>
    <source>
        <tissue evidence="9">Whole body</tissue>
    </source>
</reference>
<proteinExistence type="predicted"/>
<accession>A0A2J7QG79</accession>
<comment type="caution">
    <text evidence="6">Lacks conserved residue(s) required for the propagation of feature annotation.</text>
</comment>
<dbReference type="SUPFAM" id="SSF49899">
    <property type="entry name" value="Concanavalin A-like lectins/glucanases"/>
    <property type="match status" value="1"/>
</dbReference>
<keyword evidence="4" id="KW-1015">Disulfide bond</keyword>
<evidence type="ECO:0000313" key="9">
    <source>
        <dbReference type="EMBL" id="PNF27594.1"/>
    </source>
</evidence>
<dbReference type="OrthoDB" id="8871962at2759"/>
<gene>
    <name evidence="9" type="ORF">B7P43_G02274</name>
</gene>
<evidence type="ECO:0000259" key="8">
    <source>
        <dbReference type="PROSITE" id="PS51828"/>
    </source>
</evidence>
<dbReference type="PANTHER" id="PTHR19277:SF161">
    <property type="entry name" value="LAMININ G DOMAIN-CONTAINING PROTEIN"/>
    <property type="match status" value="1"/>
</dbReference>
<dbReference type="Gene3D" id="2.60.120.200">
    <property type="match status" value="1"/>
</dbReference>
<evidence type="ECO:0000256" key="2">
    <source>
        <dbReference type="ARBA" id="ARBA00022723"/>
    </source>
</evidence>
<evidence type="ECO:0000256" key="1">
    <source>
        <dbReference type="ARBA" id="ARBA00001913"/>
    </source>
</evidence>
<comment type="cofactor">
    <cofactor evidence="1">
        <name>Ca(2+)</name>
        <dbReference type="ChEBI" id="CHEBI:29108"/>
    </cofactor>
</comment>
<dbReference type="STRING" id="105785.A0A2J7QG79"/>
<keyword evidence="5" id="KW-0325">Glycoprotein</keyword>
<comment type="caution">
    <text evidence="9">The sequence shown here is derived from an EMBL/GenBank/DDBJ whole genome shotgun (WGS) entry which is preliminary data.</text>
</comment>
<evidence type="ECO:0000256" key="6">
    <source>
        <dbReference type="PROSITE-ProRule" id="PRU01172"/>
    </source>
</evidence>
<feature type="domain" description="Pentraxin (PTX)" evidence="8">
    <location>
        <begin position="1"/>
        <end position="208"/>
    </location>
</feature>
<dbReference type="AlphaFoldDB" id="A0A2J7QG79"/>
<name>A0A2J7QG79_9NEOP</name>
<keyword evidence="3" id="KW-0106">Calcium</keyword>
<protein>
    <recommendedName>
        <fullName evidence="8">Pentraxin (PTX) domain-containing protein</fullName>
    </recommendedName>
</protein>
<dbReference type="SMART" id="SM00159">
    <property type="entry name" value="PTX"/>
    <property type="match status" value="1"/>
</dbReference>
<keyword evidence="2" id="KW-0479">Metal-binding</keyword>
<keyword evidence="10" id="KW-1185">Reference proteome</keyword>
<dbReference type="Pfam" id="PF00354">
    <property type="entry name" value="Pentaxin"/>
    <property type="match status" value="1"/>
</dbReference>
<dbReference type="EMBL" id="NEVH01014835">
    <property type="protein sequence ID" value="PNF27594.1"/>
    <property type="molecule type" value="Genomic_DNA"/>
</dbReference>
<evidence type="ECO:0000313" key="10">
    <source>
        <dbReference type="Proteomes" id="UP000235965"/>
    </source>
</evidence>